<reference evidence="1 2" key="1">
    <citation type="submission" date="2019-12" db="EMBL/GenBank/DDBJ databases">
        <title>Full genome sequence of a Bacillus safensis strain isolated from commercially available natto in Indonesia.</title>
        <authorList>
            <person name="Yoshida M."/>
            <person name="Uomi M."/>
            <person name="Waturangi D."/>
            <person name="Ekaputri J.J."/>
            <person name="Setiamarga D.H.E."/>
        </authorList>
    </citation>
    <scope>NUCLEOTIDE SEQUENCE [LARGE SCALE GENOMIC DNA]</scope>
    <source>
        <strain evidence="1 2">IDN1</strain>
    </source>
</reference>
<evidence type="ECO:0000313" key="1">
    <source>
        <dbReference type="EMBL" id="BBP91875.1"/>
    </source>
</evidence>
<gene>
    <name evidence="1" type="ORF">BsIDN1_54930</name>
</gene>
<name>A0A5S9MGH5_BACIA</name>
<dbReference type="EMBL" id="AP021906">
    <property type="protein sequence ID" value="BBP91875.1"/>
    <property type="molecule type" value="Genomic_DNA"/>
</dbReference>
<accession>A0A5S9MGH5</accession>
<evidence type="ECO:0000313" key="2">
    <source>
        <dbReference type="Proteomes" id="UP000464658"/>
    </source>
</evidence>
<organism evidence="1 2">
    <name type="scientific">Bacillus safensis</name>
    <dbReference type="NCBI Taxonomy" id="561879"/>
    <lineage>
        <taxon>Bacteria</taxon>
        <taxon>Bacillati</taxon>
        <taxon>Bacillota</taxon>
        <taxon>Bacilli</taxon>
        <taxon>Bacillales</taxon>
        <taxon>Bacillaceae</taxon>
        <taxon>Bacillus</taxon>
    </lineage>
</organism>
<dbReference type="AlphaFoldDB" id="A0A5S9MGH5"/>
<dbReference type="Proteomes" id="UP000464658">
    <property type="component" value="Chromosome"/>
</dbReference>
<protein>
    <submittedName>
        <fullName evidence="1">Uncharacterized protein</fullName>
    </submittedName>
</protein>
<sequence>MRHQLTFDARKEAQLCLDQAGGWIAFHHQTPMFVFATSEEKETYMTLLEAKVDDTKRRNQVNVKRWKQIMTFLKCLLKASKNEQDIRQWAKDDGRS</sequence>
<proteinExistence type="predicted"/>